<dbReference type="HOGENOM" id="CLU_126543_0_0_10"/>
<evidence type="ECO:0000313" key="3">
    <source>
        <dbReference type="Proteomes" id="UP000004849"/>
    </source>
</evidence>
<protein>
    <recommendedName>
        <fullName evidence="4">DUF2721 domain-containing protein</fullName>
    </recommendedName>
</protein>
<feature type="transmembrane region" description="Helical" evidence="1">
    <location>
        <begin position="107"/>
        <end position="127"/>
    </location>
</feature>
<gene>
    <name evidence="2" type="ORF">BACDOR_03952</name>
</gene>
<dbReference type="InterPro" id="IPR021279">
    <property type="entry name" value="DUF2721"/>
</dbReference>
<evidence type="ECO:0008006" key="4">
    <source>
        <dbReference type="Google" id="ProtNLM"/>
    </source>
</evidence>
<sequence>MVCILVYWNYFYCKDIPFIVKRKENIGIFTLSLQYSNFEIPIKMEIDLTTPALLFSAISLIMLAYTNRFLSYAQLVRTLKDQYRENHSAVTAAQISNLRKRLYLTRAMQVTGIGSLLLCVVSMFLMYIQLYLISVYIFGLALVLLIISLGISVREIYISVKALELHLSDMDS</sequence>
<dbReference type="Proteomes" id="UP000004849">
    <property type="component" value="Unassembled WGS sequence"/>
</dbReference>
<dbReference type="AlphaFoldDB" id="B6W2L2"/>
<feature type="transmembrane region" description="Helical" evidence="1">
    <location>
        <begin position="52"/>
        <end position="70"/>
    </location>
</feature>
<organism evidence="2 3">
    <name type="scientific">Phocaeicola dorei DSM 17855</name>
    <dbReference type="NCBI Taxonomy" id="483217"/>
    <lineage>
        <taxon>Bacteria</taxon>
        <taxon>Pseudomonadati</taxon>
        <taxon>Bacteroidota</taxon>
        <taxon>Bacteroidia</taxon>
        <taxon>Bacteroidales</taxon>
        <taxon>Bacteroidaceae</taxon>
        <taxon>Phocaeicola</taxon>
    </lineage>
</organism>
<name>B6W2L2_9BACT</name>
<accession>B6W2L2</accession>
<dbReference type="Pfam" id="PF11026">
    <property type="entry name" value="DUF2721"/>
    <property type="match status" value="1"/>
</dbReference>
<feature type="transmembrane region" description="Helical" evidence="1">
    <location>
        <begin position="133"/>
        <end position="153"/>
    </location>
</feature>
<proteinExistence type="predicted"/>
<reference evidence="2 3" key="2">
    <citation type="submission" date="2008-10" db="EMBL/GenBank/DDBJ databases">
        <authorList>
            <person name="Fulton L."/>
            <person name="Clifton S."/>
            <person name="Fulton B."/>
            <person name="Xu J."/>
            <person name="Minx P."/>
            <person name="Pepin K.H."/>
            <person name="Johnson M."/>
            <person name="Thiruvilangam P."/>
            <person name="Bhonagiri V."/>
            <person name="Nash W.E."/>
            <person name="Mardis E.R."/>
            <person name="Wilson R.K."/>
        </authorList>
    </citation>
    <scope>NUCLEOTIDE SEQUENCE [LARGE SCALE GENOMIC DNA]</scope>
    <source>
        <strain evidence="2 3">DSM 17855</strain>
    </source>
</reference>
<evidence type="ECO:0000256" key="1">
    <source>
        <dbReference type="SAM" id="Phobius"/>
    </source>
</evidence>
<dbReference type="EMBL" id="ABWZ01000075">
    <property type="protein sequence ID" value="EEB23499.1"/>
    <property type="molecule type" value="Genomic_DNA"/>
</dbReference>
<keyword evidence="1" id="KW-1133">Transmembrane helix</keyword>
<evidence type="ECO:0000313" key="2">
    <source>
        <dbReference type="EMBL" id="EEB23499.1"/>
    </source>
</evidence>
<keyword evidence="1" id="KW-0472">Membrane</keyword>
<reference evidence="2 3" key="1">
    <citation type="submission" date="2008-10" db="EMBL/GenBank/DDBJ databases">
        <title>Draft genome sequence of Bacteroides dorei (DSM 17855).</title>
        <authorList>
            <person name="Sudarsanam P."/>
            <person name="Ley R."/>
            <person name="Guruge J."/>
            <person name="Turnbaugh P.J."/>
            <person name="Mahowald M."/>
            <person name="Liep D."/>
            <person name="Gordon J."/>
        </authorList>
    </citation>
    <scope>NUCLEOTIDE SEQUENCE [LARGE SCALE GENOMIC DNA]</scope>
    <source>
        <strain evidence="2 3">DSM 17855</strain>
    </source>
</reference>
<keyword evidence="1" id="KW-0812">Transmembrane</keyword>